<feature type="compositionally biased region" description="Basic and acidic residues" evidence="1">
    <location>
        <begin position="83"/>
        <end position="93"/>
    </location>
</feature>
<dbReference type="EMBL" id="FPBX01000023">
    <property type="protein sequence ID" value="SFU81889.1"/>
    <property type="molecule type" value="Genomic_DNA"/>
</dbReference>
<dbReference type="AlphaFoldDB" id="A0A1I7J9L4"/>
<keyword evidence="3" id="KW-1185">Reference proteome</keyword>
<proteinExistence type="predicted"/>
<sequence length="307" mass="34125">MERGKESHPHRSHAKRRAPARARHTNMKGEEQPPGGMAWGGAGGKSSSRICTTVRRAADRRRLNRRRMVDLTRTTHRRRGAKKHEPDKHRRAGDYHCGQCRTALAWGQAAQLGLEKNGTTGCQAQKPVPEQRPNLTPGAGKDFPNARNHLGRMLHDHAWLSDSLDRPSTTGMGCCCAERLDLVPTDHAATHSQKEVAPLRMGRPLRFCIDSCWRLMGGRYRRIWLGFSQLWPDQVPVVRAQVPAGYRAVRGALDGNTVLNGNRATTVRPLPNQLRGHPHLGSERRFPPSLSGVVIELHASIISASLI</sequence>
<evidence type="ECO:0000313" key="2">
    <source>
        <dbReference type="EMBL" id="SFU81889.1"/>
    </source>
</evidence>
<evidence type="ECO:0000256" key="1">
    <source>
        <dbReference type="SAM" id="MobiDB-lite"/>
    </source>
</evidence>
<dbReference type="Proteomes" id="UP000183656">
    <property type="component" value="Unassembled WGS sequence"/>
</dbReference>
<name>A0A1I7J9L4_9BURK</name>
<feature type="compositionally biased region" description="Basic residues" evidence="1">
    <location>
        <begin position="10"/>
        <end position="26"/>
    </location>
</feature>
<feature type="region of interest" description="Disordered" evidence="1">
    <location>
        <begin position="73"/>
        <end position="93"/>
    </location>
</feature>
<reference evidence="2 3" key="1">
    <citation type="submission" date="2016-10" db="EMBL/GenBank/DDBJ databases">
        <authorList>
            <person name="de Groot N.N."/>
        </authorList>
    </citation>
    <scope>NUCLEOTIDE SEQUENCE [LARGE SCALE GENOMIC DNA]</scope>
    <source>
        <strain evidence="2 3">R-24608</strain>
    </source>
</reference>
<feature type="region of interest" description="Disordered" evidence="1">
    <location>
        <begin position="1"/>
        <end position="52"/>
    </location>
</feature>
<accession>A0A1I7J9L4</accession>
<dbReference type="STRING" id="343013.SAMN04489707_102371"/>
<organism evidence="2 3">
    <name type="scientific">Paenacidovorax caeni</name>
    <dbReference type="NCBI Taxonomy" id="343013"/>
    <lineage>
        <taxon>Bacteria</taxon>
        <taxon>Pseudomonadati</taxon>
        <taxon>Pseudomonadota</taxon>
        <taxon>Betaproteobacteria</taxon>
        <taxon>Burkholderiales</taxon>
        <taxon>Comamonadaceae</taxon>
        <taxon>Paenacidovorax</taxon>
    </lineage>
</organism>
<protein>
    <submittedName>
        <fullName evidence="2">Uncharacterized protein</fullName>
    </submittedName>
</protein>
<evidence type="ECO:0000313" key="3">
    <source>
        <dbReference type="Proteomes" id="UP000183656"/>
    </source>
</evidence>
<gene>
    <name evidence="2" type="ORF">SAMN04489707_102371</name>
</gene>